<evidence type="ECO:0000313" key="13">
    <source>
        <dbReference type="Proteomes" id="UP001369247"/>
    </source>
</evidence>
<name>A0A9E7UNU1_METWO</name>
<dbReference type="PANTHER" id="PTHR42945">
    <property type="entry name" value="HISTIDINE BIOSYNTHESIS BIFUNCTIONAL PROTEIN"/>
    <property type="match status" value="1"/>
</dbReference>
<keyword evidence="9" id="KW-0479">Metal-binding</keyword>
<dbReference type="EMBL" id="CP104550">
    <property type="protein sequence ID" value="UXH32601.1"/>
    <property type="molecule type" value="Genomic_DNA"/>
</dbReference>
<evidence type="ECO:0000256" key="6">
    <source>
        <dbReference type="ARBA" id="ARBA00022801"/>
    </source>
</evidence>
<evidence type="ECO:0000256" key="3">
    <source>
        <dbReference type="ARBA" id="ARBA00011738"/>
    </source>
</evidence>
<comment type="subunit">
    <text evidence="3 9">Homodimer.</text>
</comment>
<accession>A0A9E7UNU1</accession>
<keyword evidence="5 9" id="KW-0028">Amino-acid biosynthesis</keyword>
<feature type="domain" description="Phosphoribosyl-AMP cyclohydrolase" evidence="10">
    <location>
        <begin position="29"/>
        <end position="102"/>
    </location>
</feature>
<dbReference type="InterPro" id="IPR002496">
    <property type="entry name" value="PRib_AMP_CycHydrolase_dom"/>
</dbReference>
<feature type="binding site" evidence="9">
    <location>
        <position position="77"/>
    </location>
    <ligand>
        <name>Zn(2+)</name>
        <dbReference type="ChEBI" id="CHEBI:29105"/>
        <note>ligand shared between dimeric partners</note>
    </ligand>
</feature>
<dbReference type="GO" id="GO:0005737">
    <property type="term" value="C:cytoplasm"/>
    <property type="evidence" value="ECO:0007669"/>
    <property type="project" value="UniProtKB-SubCell"/>
</dbReference>
<evidence type="ECO:0000313" key="12">
    <source>
        <dbReference type="EMBL" id="UXH32601.1"/>
    </source>
</evidence>
<evidence type="ECO:0000256" key="5">
    <source>
        <dbReference type="ARBA" id="ARBA00022605"/>
    </source>
</evidence>
<comment type="function">
    <text evidence="8 9">Catalyzes the hydrolysis of the adenine ring of phosphoribosyl-AMP.</text>
</comment>
<comment type="catalytic activity">
    <reaction evidence="1 9">
        <text>1-(5-phospho-beta-D-ribosyl)-5'-AMP + H2O = 1-(5-phospho-beta-D-ribosyl)-5-[(5-phospho-beta-D-ribosylamino)methylideneamino]imidazole-4-carboxamide</text>
        <dbReference type="Rhea" id="RHEA:20049"/>
        <dbReference type="ChEBI" id="CHEBI:15377"/>
        <dbReference type="ChEBI" id="CHEBI:58435"/>
        <dbReference type="ChEBI" id="CHEBI:59457"/>
        <dbReference type="EC" id="3.5.4.19"/>
    </reaction>
</comment>
<comment type="cofactor">
    <cofactor evidence="9">
        <name>Mg(2+)</name>
        <dbReference type="ChEBI" id="CHEBI:18420"/>
    </cofactor>
    <text evidence="9">Binds 1 Mg(2+) ion per subunit.</text>
</comment>
<dbReference type="Proteomes" id="UP001065373">
    <property type="component" value="Chromosome"/>
</dbReference>
<comment type="pathway">
    <text evidence="2 9">Amino-acid biosynthesis; L-histidine biosynthesis; L-histidine from 5-phospho-alpha-D-ribose 1-diphosphate: step 3/9.</text>
</comment>
<evidence type="ECO:0000256" key="9">
    <source>
        <dbReference type="HAMAP-Rule" id="MF_01021"/>
    </source>
</evidence>
<sequence>MLLNFRHNINGEDLVIAVAQDHETGEVLMVAYMNREALKRTLETGMAHYWSTSRGRIWLKGESSGHVQHVKEVLVDCDMDAVVLLVEQEGGACHTGYKSCFYRSIEGDELRVREDAVKVFDPEEIYGDG</sequence>
<dbReference type="Gene3D" id="4.10.80.70">
    <property type="match status" value="1"/>
</dbReference>
<dbReference type="InterPro" id="IPR038019">
    <property type="entry name" value="PRib_AMP_CycHydrolase_sf"/>
</dbReference>
<keyword evidence="9" id="KW-0862">Zinc</keyword>
<dbReference type="PANTHER" id="PTHR42945:SF1">
    <property type="entry name" value="HISTIDINE BIOSYNTHESIS BIFUNCTIONAL PROTEIN HIS7"/>
    <property type="match status" value="1"/>
</dbReference>
<evidence type="ECO:0000256" key="8">
    <source>
        <dbReference type="ARBA" id="ARBA00053269"/>
    </source>
</evidence>
<keyword evidence="9" id="KW-0460">Magnesium</keyword>
<dbReference type="GO" id="GO:0004636">
    <property type="term" value="F:phosphoribosyl-ATP diphosphatase activity"/>
    <property type="evidence" value="ECO:0007669"/>
    <property type="project" value="UniProtKB-ARBA"/>
</dbReference>
<dbReference type="FunFam" id="3.10.20.810:FF:000001">
    <property type="entry name" value="Histidine biosynthesis bifunctional protein HisIE"/>
    <property type="match status" value="1"/>
</dbReference>
<dbReference type="GeneID" id="75106278"/>
<keyword evidence="13" id="KW-1185">Reference proteome</keyword>
<evidence type="ECO:0000256" key="4">
    <source>
        <dbReference type="ARBA" id="ARBA00022490"/>
    </source>
</evidence>
<evidence type="ECO:0000259" key="10">
    <source>
        <dbReference type="Pfam" id="PF01502"/>
    </source>
</evidence>
<dbReference type="HAMAP" id="MF_01021">
    <property type="entry name" value="HisI"/>
    <property type="match status" value="1"/>
</dbReference>
<keyword evidence="4 9" id="KW-0963">Cytoplasm</keyword>
<dbReference type="Proteomes" id="UP001369247">
    <property type="component" value="Unassembled WGS sequence"/>
</dbReference>
<reference evidence="11 13" key="2">
    <citation type="submission" date="2023-12" db="EMBL/GenBank/DDBJ databases">
        <title>Phenotypic and Genomic Characterization of Methanothermobacter wolfeii Strain BSEL, a CO2-Capturing Archaeon with Minimal Nutrient Requirements.</title>
        <authorList>
            <person name="Ale Enriquez F."/>
            <person name="Ahring B.K."/>
        </authorList>
    </citation>
    <scope>NUCLEOTIDE SEQUENCE [LARGE SCALE GENOMIC DNA]</scope>
    <source>
        <strain evidence="11 13">BSEL-1</strain>
    </source>
</reference>
<comment type="subcellular location">
    <subcellularLocation>
        <location evidence="9">Cytoplasm</location>
    </subcellularLocation>
</comment>
<organism evidence="12">
    <name type="scientific">Methanothermobacter wolfeii</name>
    <name type="common">Methanobacterium wolfei</name>
    <dbReference type="NCBI Taxonomy" id="145261"/>
    <lineage>
        <taxon>Archaea</taxon>
        <taxon>Methanobacteriati</taxon>
        <taxon>Methanobacteriota</taxon>
        <taxon>Methanomada group</taxon>
        <taxon>Methanobacteria</taxon>
        <taxon>Methanobacteriales</taxon>
        <taxon>Methanobacteriaceae</taxon>
        <taxon>Methanothermobacter</taxon>
    </lineage>
</organism>
<feature type="binding site" evidence="9">
    <location>
        <position position="93"/>
    </location>
    <ligand>
        <name>Zn(2+)</name>
        <dbReference type="ChEBI" id="CHEBI:29105"/>
        <note>ligand shared between dimeric partners</note>
    </ligand>
</feature>
<dbReference type="AlphaFoldDB" id="A0A9E7UNU1"/>
<evidence type="ECO:0000256" key="7">
    <source>
        <dbReference type="ARBA" id="ARBA00023102"/>
    </source>
</evidence>
<feature type="binding site" evidence="9">
    <location>
        <position position="78"/>
    </location>
    <ligand>
        <name>Mg(2+)</name>
        <dbReference type="ChEBI" id="CHEBI:18420"/>
    </ligand>
</feature>
<gene>
    <name evidence="9 12" type="primary">hisI</name>
    <name evidence="12" type="ORF">N5910_03460</name>
    <name evidence="11" type="ORF">U2150_08040</name>
</gene>
<keyword evidence="7 9" id="KW-0368">Histidine biosynthesis</keyword>
<evidence type="ECO:0000256" key="2">
    <source>
        <dbReference type="ARBA" id="ARBA00005169"/>
    </source>
</evidence>
<dbReference type="RefSeq" id="WP_074359729.1">
    <property type="nucleotide sequence ID" value="NZ_CP104550.1"/>
</dbReference>
<dbReference type="Gene3D" id="3.10.20.810">
    <property type="entry name" value="Phosphoribosyl-AMP cyclohydrolase"/>
    <property type="match status" value="1"/>
</dbReference>
<evidence type="ECO:0000256" key="1">
    <source>
        <dbReference type="ARBA" id="ARBA00000024"/>
    </source>
</evidence>
<dbReference type="Pfam" id="PF01502">
    <property type="entry name" value="PRA-CH"/>
    <property type="match status" value="1"/>
</dbReference>
<dbReference type="EMBL" id="JAXUHJ010000014">
    <property type="protein sequence ID" value="MEJ8543435.1"/>
    <property type="molecule type" value="Genomic_DNA"/>
</dbReference>
<dbReference type="GeneID" id="58978308"/>
<dbReference type="EC" id="3.5.4.19" evidence="9"/>
<dbReference type="GO" id="GO:0000287">
    <property type="term" value="F:magnesium ion binding"/>
    <property type="evidence" value="ECO:0007669"/>
    <property type="project" value="UniProtKB-UniRule"/>
</dbReference>
<comment type="similarity">
    <text evidence="9">Belongs to the PRA-CH family.</text>
</comment>
<dbReference type="SUPFAM" id="SSF141734">
    <property type="entry name" value="HisI-like"/>
    <property type="match status" value="1"/>
</dbReference>
<dbReference type="NCBIfam" id="NF000768">
    <property type="entry name" value="PRK00051.1"/>
    <property type="match status" value="1"/>
</dbReference>
<protein>
    <recommendedName>
        <fullName evidence="9">Phosphoribosyl-AMP cyclohydrolase</fullName>
        <shortName evidence="9">PRA-CH</shortName>
        <ecNumber evidence="9">3.5.4.19</ecNumber>
    </recommendedName>
</protein>
<proteinExistence type="inferred from homology"/>
<comment type="cofactor">
    <cofactor evidence="9">
        <name>Zn(2+)</name>
        <dbReference type="ChEBI" id="CHEBI:29105"/>
    </cofactor>
    <text evidence="9">Binds 1 zinc ion per subunit.</text>
</comment>
<dbReference type="GO" id="GO:0008270">
    <property type="term" value="F:zinc ion binding"/>
    <property type="evidence" value="ECO:0007669"/>
    <property type="project" value="UniProtKB-UniRule"/>
</dbReference>
<feature type="binding site" evidence="9">
    <location>
        <position position="76"/>
    </location>
    <ligand>
        <name>Mg(2+)</name>
        <dbReference type="ChEBI" id="CHEBI:18420"/>
    </ligand>
</feature>
<dbReference type="GO" id="GO:0004635">
    <property type="term" value="F:phosphoribosyl-AMP cyclohydrolase activity"/>
    <property type="evidence" value="ECO:0007669"/>
    <property type="project" value="UniProtKB-UniRule"/>
</dbReference>
<dbReference type="InterPro" id="IPR026660">
    <property type="entry name" value="PRA-CH"/>
</dbReference>
<reference evidence="12" key="1">
    <citation type="submission" date="2022-09" db="EMBL/GenBank/DDBJ databases">
        <title>Characterization of three MwoI isoschizomers from sequenced genome and metagenomes.</title>
        <authorList>
            <person name="Fomenkov A."/>
            <person name="Xu S.Y."/>
            <person name="Roberts R.J."/>
        </authorList>
    </citation>
    <scope>NUCLEOTIDE SEQUENCE</scope>
    <source>
        <strain evidence="12">DSM 2970</strain>
    </source>
</reference>
<keyword evidence="6 9" id="KW-0378">Hydrolase</keyword>
<evidence type="ECO:0000313" key="11">
    <source>
        <dbReference type="EMBL" id="MEJ8543435.1"/>
    </source>
</evidence>
<dbReference type="GO" id="GO:0000105">
    <property type="term" value="P:L-histidine biosynthetic process"/>
    <property type="evidence" value="ECO:0007669"/>
    <property type="project" value="UniProtKB-UniRule"/>
</dbReference>
<feature type="binding site" evidence="9">
    <location>
        <position position="100"/>
    </location>
    <ligand>
        <name>Zn(2+)</name>
        <dbReference type="ChEBI" id="CHEBI:29105"/>
        <note>ligand shared between dimeric partners</note>
    </ligand>
</feature>
<feature type="binding site" evidence="9">
    <location>
        <position position="80"/>
    </location>
    <ligand>
        <name>Mg(2+)</name>
        <dbReference type="ChEBI" id="CHEBI:18420"/>
    </ligand>
</feature>